<dbReference type="RefSeq" id="WP_211466115.1">
    <property type="nucleotide sequence ID" value="NZ_JAGSXH010000017.1"/>
</dbReference>
<dbReference type="EMBL" id="JAGSXH010000017">
    <property type="protein sequence ID" value="MBS2962922.1"/>
    <property type="molecule type" value="Genomic_DNA"/>
</dbReference>
<dbReference type="Gene3D" id="1.20.1290.10">
    <property type="entry name" value="AhpD-like"/>
    <property type="match status" value="1"/>
</dbReference>
<evidence type="ECO:0000256" key="1">
    <source>
        <dbReference type="SAM" id="Phobius"/>
    </source>
</evidence>
<evidence type="ECO:0000313" key="3">
    <source>
        <dbReference type="Proteomes" id="UP000677913"/>
    </source>
</evidence>
<keyword evidence="1" id="KW-0812">Transmembrane</keyword>
<keyword evidence="3" id="KW-1185">Reference proteome</keyword>
<name>A0A8J7WMK4_9ACTN</name>
<protein>
    <recommendedName>
        <fullName evidence="4">Carboxymuconolactone decarboxylase-like domain-containing protein</fullName>
    </recommendedName>
</protein>
<reference evidence="2" key="1">
    <citation type="submission" date="2021-04" db="EMBL/GenBank/DDBJ databases">
        <title>Genome based classification of Actinospica acidithermotolerans sp. nov., an actinobacterium isolated from an Indonesian hot spring.</title>
        <authorList>
            <person name="Kusuma A.B."/>
            <person name="Putra K.E."/>
            <person name="Nafisah S."/>
            <person name="Loh J."/>
            <person name="Nouioui I."/>
            <person name="Goodfellow M."/>
        </authorList>
    </citation>
    <scope>NUCLEOTIDE SEQUENCE</scope>
    <source>
        <strain evidence="2">DSM 45618</strain>
    </source>
</reference>
<organism evidence="2 3">
    <name type="scientific">Actinocrinis puniceicyclus</name>
    <dbReference type="NCBI Taxonomy" id="977794"/>
    <lineage>
        <taxon>Bacteria</taxon>
        <taxon>Bacillati</taxon>
        <taxon>Actinomycetota</taxon>
        <taxon>Actinomycetes</taxon>
        <taxon>Catenulisporales</taxon>
        <taxon>Actinospicaceae</taxon>
        <taxon>Actinocrinis</taxon>
    </lineage>
</organism>
<keyword evidence="1" id="KW-1133">Transmembrane helix</keyword>
<proteinExistence type="predicted"/>
<sequence>MTGNAPTGDEHPAGGRLRLLHRAELDAEQVKLSDRLTATRVARGRRAGYRAALDDGRLVGPFNALLRTPAIAERQLDWAEAISAADLNPAAREVAILTVAAQWRAQYVLYAHSAAARGAGLSEVAVADLVAARTPAGLSRTARLAHDVALALVRDHDVPDDLYSDLLSEYGERRVVVLIALIGQYLATCAVITCFRVPMPGA</sequence>
<dbReference type="PANTHER" id="PTHR34846:SF11">
    <property type="entry name" value="4-CARBOXYMUCONOLACTONE DECARBOXYLASE FAMILY PROTEIN (AFU_ORTHOLOGUE AFUA_6G11590)"/>
    <property type="match status" value="1"/>
</dbReference>
<dbReference type="InterPro" id="IPR029032">
    <property type="entry name" value="AhpD-like"/>
</dbReference>
<dbReference type="AlphaFoldDB" id="A0A8J7WMK4"/>
<dbReference type="SUPFAM" id="SSF69118">
    <property type="entry name" value="AhpD-like"/>
    <property type="match status" value="1"/>
</dbReference>
<comment type="caution">
    <text evidence="2">The sequence shown here is derived from an EMBL/GenBank/DDBJ whole genome shotgun (WGS) entry which is preliminary data.</text>
</comment>
<dbReference type="PANTHER" id="PTHR34846">
    <property type="entry name" value="4-CARBOXYMUCONOLACTONE DECARBOXYLASE FAMILY PROTEIN (AFU_ORTHOLOGUE AFUA_6G11590)"/>
    <property type="match status" value="1"/>
</dbReference>
<feature type="transmembrane region" description="Helical" evidence="1">
    <location>
        <begin position="175"/>
        <end position="199"/>
    </location>
</feature>
<accession>A0A8J7WMK4</accession>
<keyword evidence="1" id="KW-0472">Membrane</keyword>
<evidence type="ECO:0000313" key="2">
    <source>
        <dbReference type="EMBL" id="MBS2962922.1"/>
    </source>
</evidence>
<dbReference type="Proteomes" id="UP000677913">
    <property type="component" value="Unassembled WGS sequence"/>
</dbReference>
<gene>
    <name evidence="2" type="ORF">KGA66_07700</name>
</gene>
<evidence type="ECO:0008006" key="4">
    <source>
        <dbReference type="Google" id="ProtNLM"/>
    </source>
</evidence>